<dbReference type="SUPFAM" id="SSF47413">
    <property type="entry name" value="lambda repressor-like DNA-binding domains"/>
    <property type="match status" value="1"/>
</dbReference>
<dbReference type="InterPro" id="IPR010982">
    <property type="entry name" value="Lambda_DNA-bd_dom_sf"/>
</dbReference>
<protein>
    <submittedName>
        <fullName evidence="2">Transcriptional regulator Xre</fullName>
    </submittedName>
</protein>
<evidence type="ECO:0000313" key="2">
    <source>
        <dbReference type="EMBL" id="CEF41260.1"/>
    </source>
</evidence>
<organism evidence="2 3">
    <name type="scientific">Acetobacter senegalensis</name>
    <dbReference type="NCBI Taxonomy" id="446692"/>
    <lineage>
        <taxon>Bacteria</taxon>
        <taxon>Pseudomonadati</taxon>
        <taxon>Pseudomonadota</taxon>
        <taxon>Alphaproteobacteria</taxon>
        <taxon>Acetobacterales</taxon>
        <taxon>Acetobacteraceae</taxon>
        <taxon>Acetobacter</taxon>
    </lineage>
</organism>
<dbReference type="Gene3D" id="1.10.260.40">
    <property type="entry name" value="lambda repressor-like DNA-binding domains"/>
    <property type="match status" value="1"/>
</dbReference>
<dbReference type="PATRIC" id="fig|446692.3.peg.1993"/>
<reference evidence="3" key="1">
    <citation type="submission" date="2014-09" db="EMBL/GenBank/DDBJ databases">
        <authorList>
            <person name="Illeghems K.G."/>
        </authorList>
    </citation>
    <scope>NUCLEOTIDE SEQUENCE [LARGE SCALE GENOMIC DNA]</scope>
    <source>
        <strain evidence="3">108B</strain>
    </source>
</reference>
<dbReference type="Proteomes" id="UP000056109">
    <property type="component" value="Chromosome I"/>
</dbReference>
<proteinExistence type="predicted"/>
<evidence type="ECO:0000259" key="1">
    <source>
        <dbReference type="PROSITE" id="PS50943"/>
    </source>
</evidence>
<feature type="domain" description="HTH cro/C1-type" evidence="1">
    <location>
        <begin position="87"/>
        <end position="141"/>
    </location>
</feature>
<gene>
    <name evidence="2" type="primary">xre</name>
    <name evidence="2" type="ORF">ASN_1944</name>
</gene>
<dbReference type="InterPro" id="IPR001387">
    <property type="entry name" value="Cro/C1-type_HTH"/>
</dbReference>
<dbReference type="EMBL" id="LN606600">
    <property type="protein sequence ID" value="CEF41260.1"/>
    <property type="molecule type" value="Genomic_DNA"/>
</dbReference>
<dbReference type="GO" id="GO:0003677">
    <property type="term" value="F:DNA binding"/>
    <property type="evidence" value="ECO:0007669"/>
    <property type="project" value="InterPro"/>
</dbReference>
<accession>A0A0U5ETV0</accession>
<evidence type="ECO:0000313" key="3">
    <source>
        <dbReference type="Proteomes" id="UP000056109"/>
    </source>
</evidence>
<dbReference type="CDD" id="cd00093">
    <property type="entry name" value="HTH_XRE"/>
    <property type="match status" value="1"/>
</dbReference>
<dbReference type="PROSITE" id="PS50943">
    <property type="entry name" value="HTH_CROC1"/>
    <property type="match status" value="1"/>
</dbReference>
<dbReference type="KEGG" id="asz:ASN_1944"/>
<sequence>MGRWRNGRSPLSGRRVLMVPHHAPALNRARPRFGFVSAQALRLGAPAPRGATLIDDGRQIDLEEATGRFRPNEAAELKMHRHIGRRLRQKRQERGLSLPALGKRVGRCGQQIQKYEIGRDAIKAATLFQLADALGVPMAWFFEGLM</sequence>
<dbReference type="Pfam" id="PF13560">
    <property type="entry name" value="HTH_31"/>
    <property type="match status" value="1"/>
</dbReference>
<name>A0A0U5ETV0_9PROT</name>
<dbReference type="AlphaFoldDB" id="A0A0U5ETV0"/>
<keyword evidence="3" id="KW-1185">Reference proteome</keyword>
<dbReference type="SMART" id="SM00530">
    <property type="entry name" value="HTH_XRE"/>
    <property type="match status" value="1"/>
</dbReference>